<dbReference type="PANTHER" id="PTHR38225:SF4">
    <property type="entry name" value="PROTEIN, PUTATIVE-RELATED"/>
    <property type="match status" value="1"/>
</dbReference>
<comment type="caution">
    <text evidence="2">The sequence shown here is derived from an EMBL/GenBank/DDBJ whole genome shotgun (WGS) entry which is preliminary data.</text>
</comment>
<proteinExistence type="predicted"/>
<evidence type="ECO:0000313" key="3">
    <source>
        <dbReference type="Proteomes" id="UP000823775"/>
    </source>
</evidence>
<organism evidence="2 3">
    <name type="scientific">Datura stramonium</name>
    <name type="common">Jimsonweed</name>
    <name type="synonym">Common thornapple</name>
    <dbReference type="NCBI Taxonomy" id="4076"/>
    <lineage>
        <taxon>Eukaryota</taxon>
        <taxon>Viridiplantae</taxon>
        <taxon>Streptophyta</taxon>
        <taxon>Embryophyta</taxon>
        <taxon>Tracheophyta</taxon>
        <taxon>Spermatophyta</taxon>
        <taxon>Magnoliopsida</taxon>
        <taxon>eudicotyledons</taxon>
        <taxon>Gunneridae</taxon>
        <taxon>Pentapetalae</taxon>
        <taxon>asterids</taxon>
        <taxon>lamiids</taxon>
        <taxon>Solanales</taxon>
        <taxon>Solanaceae</taxon>
        <taxon>Solanoideae</taxon>
        <taxon>Datureae</taxon>
        <taxon>Datura</taxon>
    </lineage>
</organism>
<keyword evidence="1" id="KW-0812">Transmembrane</keyword>
<protein>
    <recommendedName>
        <fullName evidence="4">Transmembrane protein</fullName>
    </recommendedName>
</protein>
<sequence>MACSSVVHFPAMIIMPSTKFKIHQKPPQIRAHNYRDEGKSRHVVDENLQVLRERIEEVKMKERLEKCFVCDKQGWNYTATTAALYLKKKRKKQLDQFIELLWVVGGTIGFTFLGCTLCLYLTSLLIHFN</sequence>
<keyword evidence="1" id="KW-1133">Transmembrane helix</keyword>
<accession>A0ABS8SC54</accession>
<keyword evidence="1" id="KW-0472">Membrane</keyword>
<keyword evidence="3" id="KW-1185">Reference proteome</keyword>
<feature type="transmembrane region" description="Helical" evidence="1">
    <location>
        <begin position="97"/>
        <end position="126"/>
    </location>
</feature>
<name>A0ABS8SC54_DATST</name>
<dbReference type="Proteomes" id="UP000823775">
    <property type="component" value="Unassembled WGS sequence"/>
</dbReference>
<reference evidence="2 3" key="1">
    <citation type="journal article" date="2021" name="BMC Genomics">
        <title>Datura genome reveals duplications of psychoactive alkaloid biosynthetic genes and high mutation rate following tissue culture.</title>
        <authorList>
            <person name="Rajewski A."/>
            <person name="Carter-House D."/>
            <person name="Stajich J."/>
            <person name="Litt A."/>
        </authorList>
    </citation>
    <scope>NUCLEOTIDE SEQUENCE [LARGE SCALE GENOMIC DNA]</scope>
    <source>
        <strain evidence="2">AR-01</strain>
    </source>
</reference>
<dbReference type="PANTHER" id="PTHR38225">
    <property type="entry name" value="PROTEIN, PUTATIVE-RELATED"/>
    <property type="match status" value="1"/>
</dbReference>
<evidence type="ECO:0008006" key="4">
    <source>
        <dbReference type="Google" id="ProtNLM"/>
    </source>
</evidence>
<evidence type="ECO:0000313" key="2">
    <source>
        <dbReference type="EMBL" id="MCD7456403.1"/>
    </source>
</evidence>
<evidence type="ECO:0000256" key="1">
    <source>
        <dbReference type="SAM" id="Phobius"/>
    </source>
</evidence>
<gene>
    <name evidence="2" type="ORF">HAX54_031635</name>
</gene>
<dbReference type="EMBL" id="JACEIK010000400">
    <property type="protein sequence ID" value="MCD7456403.1"/>
    <property type="molecule type" value="Genomic_DNA"/>
</dbReference>